<dbReference type="Proteomes" id="UP001151002">
    <property type="component" value="Unassembled WGS sequence"/>
</dbReference>
<evidence type="ECO:0000313" key="2">
    <source>
        <dbReference type="Proteomes" id="UP001151002"/>
    </source>
</evidence>
<accession>A0ABT4B4Y8</accession>
<dbReference type="RefSeq" id="WP_267565932.1">
    <property type="nucleotide sequence ID" value="NZ_JAPNTZ010000009.1"/>
</dbReference>
<proteinExistence type="predicted"/>
<gene>
    <name evidence="1" type="ORF">OWR29_26385</name>
</gene>
<evidence type="ECO:0000313" key="1">
    <source>
        <dbReference type="EMBL" id="MCY1141541.1"/>
    </source>
</evidence>
<name>A0ABT4B4Y8_9ACTN</name>
<reference evidence="1" key="1">
    <citation type="submission" date="2022-11" db="EMBL/GenBank/DDBJ databases">
        <authorList>
            <person name="Somphong A."/>
            <person name="Phongsopitanun W."/>
        </authorList>
    </citation>
    <scope>NUCLEOTIDE SEQUENCE</scope>
    <source>
        <strain evidence="1">Pm04-4</strain>
    </source>
</reference>
<protein>
    <submittedName>
        <fullName evidence="1">Uncharacterized protein</fullName>
    </submittedName>
</protein>
<keyword evidence="2" id="KW-1185">Reference proteome</keyword>
<sequence length="78" mass="8451">MDLPAELAQGVRDAAGAWRFVRLFAADYATHIVPGQGYDDVELGKGEARLGVTLPASVRAAYALLSRRPDLTRCKMTC</sequence>
<comment type="caution">
    <text evidence="1">The sequence shown here is derived from an EMBL/GenBank/DDBJ whole genome shotgun (WGS) entry which is preliminary data.</text>
</comment>
<dbReference type="EMBL" id="JAPNTZ010000009">
    <property type="protein sequence ID" value="MCY1141541.1"/>
    <property type="molecule type" value="Genomic_DNA"/>
</dbReference>
<organism evidence="1 2">
    <name type="scientific">Paractinoplanes pyxinae</name>
    <dbReference type="NCBI Taxonomy" id="2997416"/>
    <lineage>
        <taxon>Bacteria</taxon>
        <taxon>Bacillati</taxon>
        <taxon>Actinomycetota</taxon>
        <taxon>Actinomycetes</taxon>
        <taxon>Micromonosporales</taxon>
        <taxon>Micromonosporaceae</taxon>
        <taxon>Paractinoplanes</taxon>
    </lineage>
</organism>